<feature type="transmembrane region" description="Helical" evidence="6">
    <location>
        <begin position="278"/>
        <end position="299"/>
    </location>
</feature>
<dbReference type="GO" id="GO:0071111">
    <property type="term" value="F:cyclic-guanylate-specific phosphodiesterase activity"/>
    <property type="evidence" value="ECO:0007669"/>
    <property type="project" value="InterPro"/>
</dbReference>
<sequence length="739" mass="86371">MKKREKVFDGLVFKHILILLILLVLIDLTSTIIYASNSMEITSRNMIEASKRELENYLEVNISLLKALSQDDRFSNGETSLIEKEKLLSPYQKEYNLFMIGITDTKGNASSTYRENVNSIKDKPSFKKAIKTKQVVVSDIEVSNVTGDKVFIIYVPIVKNNEMIGTIFASFYFQDVNNLISRSNFDDSIKFLMIDKDYTIISHPNKKYVNDKSKMLDLEGNIIGTTKSEILKNINKKCQGDFLSWDNWRLYNVKYTNVKWTNWTLVSKCNIFKNFKNLIVNFMIKLYFYIVIFMILWKLSNAKLIEQLKKLAYYDSLSGIKNKEKFRKDSMYILKNYYQDNFYLVQLDVNKFKYINEMFGYAEGNKILIHISQVLNNNTNKYEICARMDNDHFILLIACNTEDELLNRLSKINKEICNLNTTNSSKYKIVMSSGIYKITKKDDIKKIDLLIDRANIAAKSKKEKYEHSYSFFNEDTRNRLYKEKRLEDNMNKALEKGEFIVYYQPKYSLDDVNEIEGAEALIRWNSPEFGFISPIDFVPLFEKNGFIVNIDMFVFEEVCKTLNKWINKGYTPVPISVNMSRVHLYRDNFIENITDLISKYNISPEFIELELTESVVFDNLNILIDIMKKIKEIGFLISMDDFGSGYSSLNLLKDLSFDILKLDRGFLIETTDTKRGKIIISKIVEMAKAIDIKVICEGVETYEQVEFLKEIGCDKVQGYLFAKPMVLDEFEKHLNFKFD</sequence>
<dbReference type="Pfam" id="PF00990">
    <property type="entry name" value="GGDEF"/>
    <property type="match status" value="1"/>
</dbReference>
<dbReference type="InterPro" id="IPR029151">
    <property type="entry name" value="Sensor-like_sf"/>
</dbReference>
<dbReference type="PROSITE" id="PS50883">
    <property type="entry name" value="EAL"/>
    <property type="match status" value="1"/>
</dbReference>
<keyword evidence="2" id="KW-1003">Cell membrane</keyword>
<protein>
    <submittedName>
        <fullName evidence="10">Putative signaling protein</fullName>
    </submittedName>
</protein>
<dbReference type="Gene3D" id="3.20.20.450">
    <property type="entry name" value="EAL domain"/>
    <property type="match status" value="1"/>
</dbReference>
<dbReference type="Gene3D" id="3.30.450.20">
    <property type="entry name" value="PAS domain"/>
    <property type="match status" value="1"/>
</dbReference>
<evidence type="ECO:0000259" key="7">
    <source>
        <dbReference type="PROSITE" id="PS50883"/>
    </source>
</evidence>
<dbReference type="SMART" id="SM00267">
    <property type="entry name" value="GGDEF"/>
    <property type="match status" value="1"/>
</dbReference>
<feature type="transmembrane region" description="Helical" evidence="6">
    <location>
        <begin position="12"/>
        <end position="35"/>
    </location>
</feature>
<dbReference type="InterPro" id="IPR035919">
    <property type="entry name" value="EAL_sf"/>
</dbReference>
<dbReference type="InterPro" id="IPR029787">
    <property type="entry name" value="Nucleotide_cyclase"/>
</dbReference>
<dbReference type="GO" id="GO:0005886">
    <property type="term" value="C:plasma membrane"/>
    <property type="evidence" value="ECO:0007669"/>
    <property type="project" value="UniProtKB-SubCell"/>
</dbReference>
<dbReference type="InterPro" id="IPR000160">
    <property type="entry name" value="GGDEF_dom"/>
</dbReference>
<evidence type="ECO:0000256" key="1">
    <source>
        <dbReference type="ARBA" id="ARBA00004651"/>
    </source>
</evidence>
<evidence type="ECO:0000256" key="3">
    <source>
        <dbReference type="ARBA" id="ARBA00022692"/>
    </source>
</evidence>
<dbReference type="EMBL" id="LK932396">
    <property type="protein sequence ID" value="CDS86640.1"/>
    <property type="molecule type" value="Genomic_DNA"/>
</dbReference>
<gene>
    <name evidence="11" type="ORF">BN1095_340304</name>
    <name evidence="9" type="ORF">BN1096_350014</name>
    <name evidence="10" type="ORF">BN1097_580015</name>
</gene>
<dbReference type="InterPro" id="IPR033479">
    <property type="entry name" value="dCache_1"/>
</dbReference>
<evidence type="ECO:0000259" key="8">
    <source>
        <dbReference type="PROSITE" id="PS50887"/>
    </source>
</evidence>
<feature type="domain" description="GGDEF" evidence="8">
    <location>
        <begin position="340"/>
        <end position="474"/>
    </location>
</feature>
<comment type="subcellular location">
    <subcellularLocation>
        <location evidence="1">Cell membrane</location>
        <topology evidence="1">Multi-pass membrane protein</topology>
    </subcellularLocation>
</comment>
<proteinExistence type="predicted"/>
<dbReference type="EMBL" id="LK932486">
    <property type="protein sequence ID" value="CDS84567.1"/>
    <property type="molecule type" value="Genomic_DNA"/>
</dbReference>
<evidence type="ECO:0000256" key="4">
    <source>
        <dbReference type="ARBA" id="ARBA00022989"/>
    </source>
</evidence>
<dbReference type="CDD" id="cd01948">
    <property type="entry name" value="EAL"/>
    <property type="match status" value="1"/>
</dbReference>
<dbReference type="AlphaFoldDB" id="A0A069ADX3"/>
<keyword evidence="4 6" id="KW-1133">Transmembrane helix</keyword>
<dbReference type="InterPro" id="IPR043128">
    <property type="entry name" value="Rev_trsase/Diguanyl_cyclase"/>
</dbReference>
<evidence type="ECO:0000313" key="11">
    <source>
        <dbReference type="EMBL" id="CDT22584.1"/>
    </source>
</evidence>
<evidence type="ECO:0000256" key="6">
    <source>
        <dbReference type="SAM" id="Phobius"/>
    </source>
</evidence>
<dbReference type="CDD" id="cd01949">
    <property type="entry name" value="GGDEF"/>
    <property type="match status" value="1"/>
</dbReference>
<dbReference type="SMART" id="SM00052">
    <property type="entry name" value="EAL"/>
    <property type="match status" value="1"/>
</dbReference>
<evidence type="ECO:0000313" key="9">
    <source>
        <dbReference type="EMBL" id="CDS84567.1"/>
    </source>
</evidence>
<dbReference type="PANTHER" id="PTHR33121">
    <property type="entry name" value="CYCLIC DI-GMP PHOSPHODIESTERASE PDEF"/>
    <property type="match status" value="1"/>
</dbReference>
<evidence type="ECO:0000313" key="10">
    <source>
        <dbReference type="EMBL" id="CDS86640.1"/>
    </source>
</evidence>
<dbReference type="InterPro" id="IPR001633">
    <property type="entry name" value="EAL_dom"/>
</dbReference>
<feature type="domain" description="EAL" evidence="7">
    <location>
        <begin position="483"/>
        <end position="738"/>
    </location>
</feature>
<dbReference type="NCBIfam" id="TIGR00254">
    <property type="entry name" value="GGDEF"/>
    <property type="match status" value="1"/>
</dbReference>
<accession>A0A069ADX3</accession>
<evidence type="ECO:0000256" key="2">
    <source>
        <dbReference type="ARBA" id="ARBA00022475"/>
    </source>
</evidence>
<organism evidence="10">
    <name type="scientific">Clostridioides difficile</name>
    <name type="common">Peptoclostridium difficile</name>
    <dbReference type="NCBI Taxonomy" id="1496"/>
    <lineage>
        <taxon>Bacteria</taxon>
        <taxon>Bacillati</taxon>
        <taxon>Bacillota</taxon>
        <taxon>Clostridia</taxon>
        <taxon>Peptostreptococcales</taxon>
        <taxon>Peptostreptococcaceae</taxon>
        <taxon>Clostridioides</taxon>
    </lineage>
</organism>
<dbReference type="PROSITE" id="PS50887">
    <property type="entry name" value="GGDEF"/>
    <property type="match status" value="1"/>
</dbReference>
<keyword evidence="5 6" id="KW-0472">Membrane</keyword>
<dbReference type="EMBL" id="LK933005">
    <property type="protein sequence ID" value="CDT22584.1"/>
    <property type="molecule type" value="Genomic_DNA"/>
</dbReference>
<dbReference type="SUPFAM" id="SSF141868">
    <property type="entry name" value="EAL domain-like"/>
    <property type="match status" value="1"/>
</dbReference>
<keyword evidence="3 6" id="KW-0812">Transmembrane</keyword>
<dbReference type="CDD" id="cd18773">
    <property type="entry name" value="PDC1_HK_sensor"/>
    <property type="match status" value="1"/>
</dbReference>
<dbReference type="Pfam" id="PF00563">
    <property type="entry name" value="EAL"/>
    <property type="match status" value="1"/>
</dbReference>
<evidence type="ECO:0000256" key="5">
    <source>
        <dbReference type="ARBA" id="ARBA00023136"/>
    </source>
</evidence>
<dbReference type="PANTHER" id="PTHR33121:SF71">
    <property type="entry name" value="OXYGEN SENSOR PROTEIN DOSP"/>
    <property type="match status" value="1"/>
</dbReference>
<dbReference type="SUPFAM" id="SSF103190">
    <property type="entry name" value="Sensory domain-like"/>
    <property type="match status" value="1"/>
</dbReference>
<dbReference type="Gene3D" id="3.30.70.270">
    <property type="match status" value="1"/>
</dbReference>
<dbReference type="InterPro" id="IPR050706">
    <property type="entry name" value="Cyclic-di-GMP_PDE-like"/>
</dbReference>
<dbReference type="Pfam" id="PF02743">
    <property type="entry name" value="dCache_1"/>
    <property type="match status" value="1"/>
</dbReference>
<name>A0A069ADX3_CLODI</name>
<dbReference type="SUPFAM" id="SSF55073">
    <property type="entry name" value="Nucleotide cyclase"/>
    <property type="match status" value="1"/>
</dbReference>
<dbReference type="RefSeq" id="WP_021366594.1">
    <property type="nucleotide sequence ID" value="NZ_BBYB01000069.1"/>
</dbReference>
<reference evidence="10" key="1">
    <citation type="submission" date="2014-07" db="EMBL/GenBank/DDBJ databases">
        <authorList>
            <person name="Monot Marc"/>
        </authorList>
    </citation>
    <scope>NUCLEOTIDE SEQUENCE</scope>
    <source>
        <strain evidence="11">7032989</strain>
        <strain evidence="10">7032994</strain>
    </source>
</reference>